<evidence type="ECO:0000313" key="2">
    <source>
        <dbReference type="Proteomes" id="UP001165101"/>
    </source>
</evidence>
<proteinExistence type="predicted"/>
<reference evidence="1" key="1">
    <citation type="submission" date="2023-04" db="EMBL/GenBank/DDBJ databases">
        <title>Candida boidinii NBRC 1967.</title>
        <authorList>
            <person name="Ichikawa N."/>
            <person name="Sato H."/>
            <person name="Tonouchi N."/>
        </authorList>
    </citation>
    <scope>NUCLEOTIDE SEQUENCE</scope>
    <source>
        <strain evidence="1">NBRC 1967</strain>
    </source>
</reference>
<sequence length="411" mass="44922">MGELDPRWDETIIRQIWTSILSPMGIIFHSVKVIRDKQALSTGLSNSGYCFLKFHNFDDATKVLNNFNGQPIPGTNNTRYFRLNWASSSNQLLGGSQPTVASHEFNIFVGDLNQDVKESTLFQIFQTRFPSTSGVRIMVDPITGNSKGYGFIKFLNEEEQKRALVEMQGMSVNGRPIRVSTATKSSSTVGSGQSNSPQPSIIGATTPTTSASNLSNNGVTSTLTDTGSNGNVSVGGNFQSASGISTVSLNSQNQQQQQQQHNNNNNSNSSLNQSQPSQMIQSNNSGSNSHQQMQLQQRISLPALPATIPLQYYNDPNNTTVFIGGLNVSLSESQLRQLFSRFGDITYVKIPPGKNCGFVQFYHRTSAEQSITEMQGYDVGGGCKIRVKIITNSNNNNSNNSNNNNNNNLCF</sequence>
<dbReference type="EMBL" id="BSXV01004028">
    <property type="protein sequence ID" value="GME99564.1"/>
    <property type="molecule type" value="Genomic_DNA"/>
</dbReference>
<name>A0ACB5U1U7_CANBO</name>
<evidence type="ECO:0000313" key="1">
    <source>
        <dbReference type="EMBL" id="GME99564.1"/>
    </source>
</evidence>
<organism evidence="1 2">
    <name type="scientific">Candida boidinii</name>
    <name type="common">Yeast</name>
    <dbReference type="NCBI Taxonomy" id="5477"/>
    <lineage>
        <taxon>Eukaryota</taxon>
        <taxon>Fungi</taxon>
        <taxon>Dikarya</taxon>
        <taxon>Ascomycota</taxon>
        <taxon>Saccharomycotina</taxon>
        <taxon>Pichiomycetes</taxon>
        <taxon>Pichiales</taxon>
        <taxon>Pichiaceae</taxon>
        <taxon>Ogataea</taxon>
        <taxon>Ogataea/Candida clade</taxon>
    </lineage>
</organism>
<comment type="caution">
    <text evidence="1">The sequence shown here is derived from an EMBL/GenBank/DDBJ whole genome shotgun (WGS) entry which is preliminary data.</text>
</comment>
<accession>A0ACB5U1U7</accession>
<keyword evidence="2" id="KW-1185">Reference proteome</keyword>
<gene>
    <name evidence="1" type="ORF">Cboi01_000533000</name>
</gene>
<protein>
    <submittedName>
        <fullName evidence="1">Unnamed protein product</fullName>
    </submittedName>
</protein>
<dbReference type="Proteomes" id="UP001165101">
    <property type="component" value="Unassembled WGS sequence"/>
</dbReference>